<dbReference type="SUPFAM" id="SSF53756">
    <property type="entry name" value="UDP-Glycosyltransferase/glycogen phosphorylase"/>
    <property type="match status" value="1"/>
</dbReference>
<evidence type="ECO:0000313" key="4">
    <source>
        <dbReference type="Proteomes" id="UP000194141"/>
    </source>
</evidence>
<dbReference type="CDD" id="cd03801">
    <property type="entry name" value="GT4_PimA-like"/>
    <property type="match status" value="1"/>
</dbReference>
<dbReference type="Proteomes" id="UP000194141">
    <property type="component" value="Unassembled WGS sequence"/>
</dbReference>
<feature type="domain" description="Glycosyl transferase family 1" evidence="2">
    <location>
        <begin position="206"/>
        <end position="366"/>
    </location>
</feature>
<dbReference type="GO" id="GO:0009103">
    <property type="term" value="P:lipopolysaccharide biosynthetic process"/>
    <property type="evidence" value="ECO:0007669"/>
    <property type="project" value="TreeGrafter"/>
</dbReference>
<gene>
    <name evidence="3" type="ORF">DESAMIL20_972</name>
</gene>
<dbReference type="PANTHER" id="PTHR46401:SF2">
    <property type="entry name" value="GLYCOSYLTRANSFERASE WBBK-RELATED"/>
    <property type="match status" value="1"/>
</dbReference>
<sequence length="389" mass="45262">MQNNQIYEKNCKNLKVLFINRKDYLENLGGDTIQMLSIINNLNNQIISDIQTDPLVIEKIIPNYDIIHIFNIQRLSETAFFVKLAKRYNKKIVISPIYADFSTMEEKGRSRYYKLVKNLLPKNFFNLAKDANRVIRGLSYAIFLKENLYNFDKLFKNTLNACDCIVPNSIAEKDYLKSFMSDESKIKVIRNGVDENFLINAMDALEFRQKYKINFDNFVLCVARIDERKNILNLLKATFDDDSIKIVLIGKVYPTHKEYYKKCLRYMKPDKVMHINTTLPQNEICGAYKCAHTHALVSWLETPGLASLEAGLFGANLVIGKCDSTKEYFENYAYFCESGNLSSIYSAIKQSLNDKRNHFKADEFIKKSYSWQKISQEYLEVYSNLLKTS</sequence>
<comment type="caution">
    <text evidence="3">The sequence shown here is derived from an EMBL/GenBank/DDBJ whole genome shotgun (WGS) entry which is preliminary data.</text>
</comment>
<dbReference type="PANTHER" id="PTHR46401">
    <property type="entry name" value="GLYCOSYLTRANSFERASE WBBK-RELATED"/>
    <property type="match status" value="1"/>
</dbReference>
<proteinExistence type="predicted"/>
<dbReference type="STRING" id="1562698.DESAMIL20_972"/>
<evidence type="ECO:0000259" key="2">
    <source>
        <dbReference type="Pfam" id="PF00534"/>
    </source>
</evidence>
<dbReference type="OrthoDB" id="9767517at2"/>
<reference evidence="3 4" key="1">
    <citation type="journal article" date="2017" name="Front. Microbiol.">
        <title>Genome Sequence of Desulfurella amilsii Strain TR1 and Comparative Genomics of Desulfurellaceae Family.</title>
        <authorList>
            <person name="Florentino A.P."/>
            <person name="Stams A.J."/>
            <person name="Sanchez-Andrea I."/>
        </authorList>
    </citation>
    <scope>NUCLEOTIDE SEQUENCE [LARGE SCALE GENOMIC DNA]</scope>
    <source>
        <strain evidence="3 4">TR1</strain>
    </source>
</reference>
<dbReference type="AlphaFoldDB" id="A0A1X4XV51"/>
<dbReference type="Pfam" id="PF00534">
    <property type="entry name" value="Glycos_transf_1"/>
    <property type="match status" value="1"/>
</dbReference>
<keyword evidence="4" id="KW-1185">Reference proteome</keyword>
<organism evidence="3 4">
    <name type="scientific">Desulfurella amilsii</name>
    <dbReference type="NCBI Taxonomy" id="1562698"/>
    <lineage>
        <taxon>Bacteria</taxon>
        <taxon>Pseudomonadati</taxon>
        <taxon>Campylobacterota</taxon>
        <taxon>Desulfurellia</taxon>
        <taxon>Desulfurellales</taxon>
        <taxon>Desulfurellaceae</taxon>
        <taxon>Desulfurella</taxon>
    </lineage>
</organism>
<name>A0A1X4XV51_9BACT</name>
<keyword evidence="1 3" id="KW-0808">Transferase</keyword>
<evidence type="ECO:0000313" key="3">
    <source>
        <dbReference type="EMBL" id="OSS41419.1"/>
    </source>
</evidence>
<dbReference type="GO" id="GO:0016757">
    <property type="term" value="F:glycosyltransferase activity"/>
    <property type="evidence" value="ECO:0007669"/>
    <property type="project" value="InterPro"/>
</dbReference>
<evidence type="ECO:0000256" key="1">
    <source>
        <dbReference type="ARBA" id="ARBA00022679"/>
    </source>
</evidence>
<dbReference type="InterPro" id="IPR001296">
    <property type="entry name" value="Glyco_trans_1"/>
</dbReference>
<dbReference type="Gene3D" id="3.40.50.2000">
    <property type="entry name" value="Glycogen Phosphorylase B"/>
    <property type="match status" value="2"/>
</dbReference>
<dbReference type="EMBL" id="MDSU01000018">
    <property type="protein sequence ID" value="OSS41419.1"/>
    <property type="molecule type" value="Genomic_DNA"/>
</dbReference>
<dbReference type="RefSeq" id="WP_158090523.1">
    <property type="nucleotide sequence ID" value="NZ_MDSU01000018.1"/>
</dbReference>
<accession>A0A1X4XV51</accession>
<protein>
    <submittedName>
        <fullName evidence="3">Glycosyl transferase group 1</fullName>
    </submittedName>
</protein>